<dbReference type="EMBL" id="JAICBX010000003">
    <property type="protein sequence ID" value="MBW8638865.1"/>
    <property type="molecule type" value="Genomic_DNA"/>
</dbReference>
<gene>
    <name evidence="2" type="ORF">K1W69_16840</name>
</gene>
<evidence type="ECO:0000313" key="2">
    <source>
        <dbReference type="EMBL" id="MBW8638865.1"/>
    </source>
</evidence>
<dbReference type="PANTHER" id="PTHR31126">
    <property type="entry name" value="TYROSINE-PROTEIN PHOSPHATASE"/>
    <property type="match status" value="1"/>
</dbReference>
<comment type="caution">
    <text evidence="2">The sequence shown here is derived from an EMBL/GenBank/DDBJ whole genome shotgun (WGS) entry which is preliminary data.</text>
</comment>
<accession>A0AAE2ZQF1</accession>
<dbReference type="Proteomes" id="UP001196509">
    <property type="component" value="Unassembled WGS sequence"/>
</dbReference>
<organism evidence="2 3">
    <name type="scientific">Flavimaribacter sediminis</name>
    <dbReference type="NCBI Taxonomy" id="2865987"/>
    <lineage>
        <taxon>Bacteria</taxon>
        <taxon>Pseudomonadati</taxon>
        <taxon>Pseudomonadota</taxon>
        <taxon>Alphaproteobacteria</taxon>
        <taxon>Hyphomicrobiales</taxon>
        <taxon>Rhizobiaceae</taxon>
        <taxon>Flavimaribacter</taxon>
    </lineage>
</organism>
<name>A0AAE2ZQF1_9HYPH</name>
<evidence type="ECO:0000256" key="1">
    <source>
        <dbReference type="ARBA" id="ARBA00009580"/>
    </source>
</evidence>
<dbReference type="Pfam" id="PF13350">
    <property type="entry name" value="Y_phosphatase3"/>
    <property type="match status" value="1"/>
</dbReference>
<comment type="similarity">
    <text evidence="1">Belongs to the protein-tyrosine phosphatase family.</text>
</comment>
<dbReference type="InterPro" id="IPR016130">
    <property type="entry name" value="Tyr_Pase_AS"/>
</dbReference>
<proteinExistence type="inferred from homology"/>
<dbReference type="RefSeq" id="WP_220229588.1">
    <property type="nucleotide sequence ID" value="NZ_JAICBX010000003.1"/>
</dbReference>
<evidence type="ECO:0000313" key="3">
    <source>
        <dbReference type="Proteomes" id="UP001196509"/>
    </source>
</evidence>
<sequence length="246" mass="27098">MNTVSRVITVDGAMNLRDLGGLSTTDGGSVRRNKLYRSARLSTVTDRGRDQLKDLGIAVVCDLRGTKESALDPSELDGVVGRFHPLPIEPTLKAHMGALFGTSFQEGISARDVMVDIYRSFGAKRINAFIDLVGLLTADETPLLFHCTAGKDRTGFGAAIILRLLGVPMDDILHDYMLTNEHWTGTGKLDHLPDEVRLAIERVERDYLEAAFDSVDATYGSFDAYADKVLGLDHQAIDRLRELYVE</sequence>
<dbReference type="SUPFAM" id="SSF52799">
    <property type="entry name" value="(Phosphotyrosine protein) phosphatases II"/>
    <property type="match status" value="1"/>
</dbReference>
<reference evidence="2" key="1">
    <citation type="submission" date="2021-08" db="EMBL/GenBank/DDBJ databases">
        <title>Hoeflea bacterium WL0058 sp. nov., isolated from the sediment.</title>
        <authorList>
            <person name="Wang L."/>
            <person name="Zhang D."/>
        </authorList>
    </citation>
    <scope>NUCLEOTIDE SEQUENCE</scope>
    <source>
        <strain evidence="2">WL0058</strain>
    </source>
</reference>
<dbReference type="InterPro" id="IPR026893">
    <property type="entry name" value="Tyr/Ser_Pase_IphP-type"/>
</dbReference>
<dbReference type="PANTHER" id="PTHR31126:SF1">
    <property type="entry name" value="TYROSINE SPECIFIC PROTEIN PHOSPHATASES DOMAIN-CONTAINING PROTEIN"/>
    <property type="match status" value="1"/>
</dbReference>
<protein>
    <submittedName>
        <fullName evidence="2">Tyrosine-protein phosphatase</fullName>
    </submittedName>
</protein>
<keyword evidence="3" id="KW-1185">Reference proteome</keyword>
<dbReference type="PROSITE" id="PS00383">
    <property type="entry name" value="TYR_PHOSPHATASE_1"/>
    <property type="match status" value="1"/>
</dbReference>
<dbReference type="AlphaFoldDB" id="A0AAE2ZQF1"/>
<dbReference type="InterPro" id="IPR029021">
    <property type="entry name" value="Prot-tyrosine_phosphatase-like"/>
</dbReference>
<dbReference type="Gene3D" id="3.90.190.10">
    <property type="entry name" value="Protein tyrosine phosphatase superfamily"/>
    <property type="match status" value="1"/>
</dbReference>
<dbReference type="GO" id="GO:0004721">
    <property type="term" value="F:phosphoprotein phosphatase activity"/>
    <property type="evidence" value="ECO:0007669"/>
    <property type="project" value="InterPro"/>
</dbReference>